<dbReference type="EMBL" id="BGPR01000089">
    <property type="protein sequence ID" value="GBL92780.1"/>
    <property type="molecule type" value="Genomic_DNA"/>
</dbReference>
<protein>
    <submittedName>
        <fullName evidence="1">Uncharacterized protein</fullName>
    </submittedName>
</protein>
<accession>A0A4Y2BKN4</accession>
<comment type="caution">
    <text evidence="1">The sequence shown here is derived from an EMBL/GenBank/DDBJ whole genome shotgun (WGS) entry which is preliminary data.</text>
</comment>
<keyword evidence="2" id="KW-1185">Reference proteome</keyword>
<reference evidence="1 2" key="1">
    <citation type="journal article" date="2019" name="Sci. Rep.">
        <title>Orb-weaving spider Araneus ventricosus genome elucidates the spidroin gene catalogue.</title>
        <authorList>
            <person name="Kono N."/>
            <person name="Nakamura H."/>
            <person name="Ohtoshi R."/>
            <person name="Moran D.A.P."/>
            <person name="Shinohara A."/>
            <person name="Yoshida Y."/>
            <person name="Fujiwara M."/>
            <person name="Mori M."/>
            <person name="Tomita M."/>
            <person name="Arakawa K."/>
        </authorList>
    </citation>
    <scope>NUCLEOTIDE SEQUENCE [LARGE SCALE GENOMIC DNA]</scope>
</reference>
<name>A0A4Y2BKN4_ARAVE</name>
<dbReference type="Proteomes" id="UP000499080">
    <property type="component" value="Unassembled WGS sequence"/>
</dbReference>
<dbReference type="AlphaFoldDB" id="A0A4Y2BKN4"/>
<gene>
    <name evidence="1" type="ORF">AVEN_4494_1</name>
</gene>
<evidence type="ECO:0000313" key="2">
    <source>
        <dbReference type="Proteomes" id="UP000499080"/>
    </source>
</evidence>
<evidence type="ECO:0000313" key="1">
    <source>
        <dbReference type="EMBL" id="GBL92780.1"/>
    </source>
</evidence>
<proteinExistence type="predicted"/>
<sequence>MQLTGARLKVRKSLRSQNNQISDSGTLWMTTGVQFGFGWDWVYSAVRPPIRVMRKSSNLNTCCCGVWDELFIGLNISCVGLVFRFRKME</sequence>
<organism evidence="1 2">
    <name type="scientific">Araneus ventricosus</name>
    <name type="common">Orbweaver spider</name>
    <name type="synonym">Epeira ventricosa</name>
    <dbReference type="NCBI Taxonomy" id="182803"/>
    <lineage>
        <taxon>Eukaryota</taxon>
        <taxon>Metazoa</taxon>
        <taxon>Ecdysozoa</taxon>
        <taxon>Arthropoda</taxon>
        <taxon>Chelicerata</taxon>
        <taxon>Arachnida</taxon>
        <taxon>Araneae</taxon>
        <taxon>Araneomorphae</taxon>
        <taxon>Entelegynae</taxon>
        <taxon>Araneoidea</taxon>
        <taxon>Araneidae</taxon>
        <taxon>Araneus</taxon>
    </lineage>
</organism>